<dbReference type="InterPro" id="IPR000623">
    <property type="entry name" value="Shikimate_kinase/TSH1"/>
</dbReference>
<name>A0A3M0AEY3_9GAMM</name>
<evidence type="ECO:0000313" key="8">
    <source>
        <dbReference type="EMBL" id="RMA82249.1"/>
    </source>
</evidence>
<dbReference type="PRINTS" id="PR01100">
    <property type="entry name" value="SHIKIMTKNASE"/>
</dbReference>
<dbReference type="GO" id="GO:0009423">
    <property type="term" value="P:chorismate biosynthetic process"/>
    <property type="evidence" value="ECO:0007669"/>
    <property type="project" value="UniProtKB-UniRule"/>
</dbReference>
<dbReference type="PANTHER" id="PTHR21087">
    <property type="entry name" value="SHIKIMATE KINASE"/>
    <property type="match status" value="1"/>
</dbReference>
<feature type="binding site" evidence="7">
    <location>
        <position position="82"/>
    </location>
    <ligand>
        <name>substrate</name>
    </ligand>
</feature>
<sequence length="176" mass="19848">MKSRQNIFLIGPMGVGKTTIGRLLADRLGRHFYDTDRVVEERTGADIPWIFDVEGEAGFRRREQAVCAELAQEQALVIATGGGIVINEENRKAIRRDGIVIFLSATVDQLVDRTAKDTRRPLLQNDNPRNVIAEIFETRLPLYQELADITVATDRSAPRLLVNDILRQLDQHNENA</sequence>
<comment type="subcellular location">
    <subcellularLocation>
        <location evidence="7">Cytoplasm</location>
    </subcellularLocation>
</comment>
<dbReference type="OrthoDB" id="9800332at2"/>
<comment type="caution">
    <text evidence="7">Lacks conserved residue(s) required for the propagation of feature annotation.</text>
</comment>
<feature type="binding site" evidence="7">
    <location>
        <position position="18"/>
    </location>
    <ligand>
        <name>Mg(2+)</name>
        <dbReference type="ChEBI" id="CHEBI:18420"/>
    </ligand>
</feature>
<dbReference type="GO" id="GO:0008652">
    <property type="term" value="P:amino acid biosynthetic process"/>
    <property type="evidence" value="ECO:0007669"/>
    <property type="project" value="UniProtKB-KW"/>
</dbReference>
<keyword evidence="5 7" id="KW-0067">ATP-binding</keyword>
<organism evidence="8 9">
    <name type="scientific">Umboniibacter marinipuniceus</name>
    <dbReference type="NCBI Taxonomy" id="569599"/>
    <lineage>
        <taxon>Bacteria</taxon>
        <taxon>Pseudomonadati</taxon>
        <taxon>Pseudomonadota</taxon>
        <taxon>Gammaproteobacteria</taxon>
        <taxon>Cellvibrionales</taxon>
        <taxon>Cellvibrionaceae</taxon>
        <taxon>Umboniibacter</taxon>
    </lineage>
</organism>
<dbReference type="Gene3D" id="3.40.50.300">
    <property type="entry name" value="P-loop containing nucleotide triphosphate hydrolases"/>
    <property type="match status" value="1"/>
</dbReference>
<dbReference type="InterPro" id="IPR031322">
    <property type="entry name" value="Shikimate/glucono_kinase"/>
</dbReference>
<dbReference type="NCBIfam" id="NF003456">
    <property type="entry name" value="PRK05057.1"/>
    <property type="match status" value="1"/>
</dbReference>
<evidence type="ECO:0000256" key="2">
    <source>
        <dbReference type="ARBA" id="ARBA00022679"/>
    </source>
</evidence>
<dbReference type="GO" id="GO:0009073">
    <property type="term" value="P:aromatic amino acid family biosynthetic process"/>
    <property type="evidence" value="ECO:0007669"/>
    <property type="project" value="UniProtKB-KW"/>
</dbReference>
<feature type="binding site" evidence="7">
    <location>
        <position position="36"/>
    </location>
    <ligand>
        <name>substrate</name>
    </ligand>
</feature>
<comment type="cofactor">
    <cofactor evidence="7">
        <name>Mg(2+)</name>
        <dbReference type="ChEBI" id="CHEBI:18420"/>
    </cofactor>
    <text evidence="7">Binds 1 Mg(2+) ion per subunit.</text>
</comment>
<dbReference type="GO" id="GO:0005829">
    <property type="term" value="C:cytosol"/>
    <property type="evidence" value="ECO:0007669"/>
    <property type="project" value="TreeGrafter"/>
</dbReference>
<feature type="binding site" evidence="7">
    <location>
        <position position="139"/>
    </location>
    <ligand>
        <name>substrate</name>
    </ligand>
</feature>
<dbReference type="SUPFAM" id="SSF52540">
    <property type="entry name" value="P-loop containing nucleoside triphosphate hydrolases"/>
    <property type="match status" value="1"/>
</dbReference>
<feature type="binding site" evidence="7">
    <location>
        <position position="60"/>
    </location>
    <ligand>
        <name>substrate</name>
    </ligand>
</feature>
<feature type="binding site" evidence="7">
    <location>
        <begin position="14"/>
        <end position="19"/>
    </location>
    <ligand>
        <name>ATP</name>
        <dbReference type="ChEBI" id="CHEBI:30616"/>
    </ligand>
</feature>
<comment type="caution">
    <text evidence="8">The sequence shown here is derived from an EMBL/GenBank/DDBJ whole genome shotgun (WGS) entry which is preliminary data.</text>
</comment>
<comment type="catalytic activity">
    <reaction evidence="7">
        <text>shikimate + ATP = 3-phosphoshikimate + ADP + H(+)</text>
        <dbReference type="Rhea" id="RHEA:13121"/>
        <dbReference type="ChEBI" id="CHEBI:15378"/>
        <dbReference type="ChEBI" id="CHEBI:30616"/>
        <dbReference type="ChEBI" id="CHEBI:36208"/>
        <dbReference type="ChEBI" id="CHEBI:145989"/>
        <dbReference type="ChEBI" id="CHEBI:456216"/>
        <dbReference type="EC" id="2.7.1.71"/>
    </reaction>
</comment>
<dbReference type="CDD" id="cd00464">
    <property type="entry name" value="SK"/>
    <property type="match status" value="1"/>
</dbReference>
<dbReference type="GO" id="GO:0005524">
    <property type="term" value="F:ATP binding"/>
    <property type="evidence" value="ECO:0007669"/>
    <property type="project" value="UniProtKB-UniRule"/>
</dbReference>
<evidence type="ECO:0000256" key="3">
    <source>
        <dbReference type="ARBA" id="ARBA00022741"/>
    </source>
</evidence>
<dbReference type="GO" id="GO:0004765">
    <property type="term" value="F:shikimate kinase activity"/>
    <property type="evidence" value="ECO:0007669"/>
    <property type="project" value="UniProtKB-UniRule"/>
</dbReference>
<dbReference type="InterPro" id="IPR027417">
    <property type="entry name" value="P-loop_NTPase"/>
</dbReference>
<comment type="subunit">
    <text evidence="7">Monomer.</text>
</comment>
<keyword evidence="7" id="KW-0460">Magnesium</keyword>
<dbReference type="UniPathway" id="UPA00053">
    <property type="reaction ID" value="UER00088"/>
</dbReference>
<dbReference type="PANTHER" id="PTHR21087:SF16">
    <property type="entry name" value="SHIKIMATE KINASE 1, CHLOROPLASTIC"/>
    <property type="match status" value="1"/>
</dbReference>
<comment type="function">
    <text evidence="7">Catalyzes the specific phosphorylation of the 3-hydroxyl group of shikimic acid using ATP as a cosubstrate.</text>
</comment>
<keyword evidence="4 7" id="KW-0418">Kinase</keyword>
<dbReference type="EMBL" id="REFJ01000001">
    <property type="protein sequence ID" value="RMA82249.1"/>
    <property type="molecule type" value="Genomic_DNA"/>
</dbReference>
<keyword evidence="3 7" id="KW-0547">Nucleotide-binding</keyword>
<protein>
    <recommendedName>
        <fullName evidence="7">Shikimate kinase</fullName>
        <shortName evidence="7">SK</shortName>
        <ecNumber evidence="7">2.7.1.71</ecNumber>
    </recommendedName>
</protein>
<accession>A0A3M0AEY3</accession>
<comment type="pathway">
    <text evidence="7">Metabolic intermediate biosynthesis; chorismate biosynthesis; chorismate from D-erythrose 4-phosphate and phosphoenolpyruvate: step 5/7.</text>
</comment>
<dbReference type="GO" id="GO:0000287">
    <property type="term" value="F:magnesium ion binding"/>
    <property type="evidence" value="ECO:0007669"/>
    <property type="project" value="UniProtKB-UniRule"/>
</dbReference>
<dbReference type="Proteomes" id="UP000267187">
    <property type="component" value="Unassembled WGS sequence"/>
</dbReference>
<keyword evidence="1 7" id="KW-0028">Amino-acid biosynthesis</keyword>
<keyword evidence="9" id="KW-1185">Reference proteome</keyword>
<dbReference type="RefSeq" id="WP_121875594.1">
    <property type="nucleotide sequence ID" value="NZ_REFJ01000001.1"/>
</dbReference>
<dbReference type="HAMAP" id="MF_00109">
    <property type="entry name" value="Shikimate_kinase"/>
    <property type="match status" value="1"/>
</dbReference>
<comment type="similarity">
    <text evidence="7">Belongs to the shikimate kinase family.</text>
</comment>
<keyword evidence="7" id="KW-0479">Metal-binding</keyword>
<gene>
    <name evidence="7" type="primary">aroK</name>
    <name evidence="8" type="ORF">DFR27_0197</name>
</gene>
<reference evidence="8 9" key="1">
    <citation type="submission" date="2018-10" db="EMBL/GenBank/DDBJ databases">
        <title>Genomic Encyclopedia of Type Strains, Phase IV (KMG-IV): sequencing the most valuable type-strain genomes for metagenomic binning, comparative biology and taxonomic classification.</title>
        <authorList>
            <person name="Goeker M."/>
        </authorList>
    </citation>
    <scope>NUCLEOTIDE SEQUENCE [LARGE SCALE GENOMIC DNA]</scope>
    <source>
        <strain evidence="8 9">DSM 25080</strain>
    </source>
</reference>
<dbReference type="EC" id="2.7.1.71" evidence="7"/>
<proteinExistence type="inferred from homology"/>
<dbReference type="Pfam" id="PF01202">
    <property type="entry name" value="SKI"/>
    <property type="match status" value="1"/>
</dbReference>
<keyword evidence="2 7" id="KW-0808">Transferase</keyword>
<keyword evidence="7" id="KW-0963">Cytoplasm</keyword>
<evidence type="ECO:0000313" key="9">
    <source>
        <dbReference type="Proteomes" id="UP000267187"/>
    </source>
</evidence>
<evidence type="ECO:0000256" key="7">
    <source>
        <dbReference type="HAMAP-Rule" id="MF_00109"/>
    </source>
</evidence>
<evidence type="ECO:0000256" key="4">
    <source>
        <dbReference type="ARBA" id="ARBA00022777"/>
    </source>
</evidence>
<evidence type="ECO:0000256" key="5">
    <source>
        <dbReference type="ARBA" id="ARBA00022840"/>
    </source>
</evidence>
<evidence type="ECO:0000256" key="1">
    <source>
        <dbReference type="ARBA" id="ARBA00022605"/>
    </source>
</evidence>
<feature type="binding site" evidence="7">
    <location>
        <position position="120"/>
    </location>
    <ligand>
        <name>ATP</name>
        <dbReference type="ChEBI" id="CHEBI:30616"/>
    </ligand>
</feature>
<dbReference type="AlphaFoldDB" id="A0A3M0AEY3"/>
<evidence type="ECO:0000256" key="6">
    <source>
        <dbReference type="ARBA" id="ARBA00023141"/>
    </source>
</evidence>
<keyword evidence="6 7" id="KW-0057">Aromatic amino acid biosynthesis</keyword>